<dbReference type="eggNOG" id="COG0457">
    <property type="taxonomic scope" value="Bacteria"/>
</dbReference>
<dbReference type="CDD" id="cd07302">
    <property type="entry name" value="CHD"/>
    <property type="match status" value="1"/>
</dbReference>
<dbReference type="Pfam" id="PF00211">
    <property type="entry name" value="Guanylate_cyc"/>
    <property type="match status" value="1"/>
</dbReference>
<dbReference type="EMBL" id="BA000012">
    <property type="protein sequence ID" value="BAB48491.1"/>
    <property type="molecule type" value="Genomic_DNA"/>
</dbReference>
<dbReference type="PROSITE" id="PS50125">
    <property type="entry name" value="GUANYLATE_CYCLASE_2"/>
    <property type="match status" value="1"/>
</dbReference>
<dbReference type="Gene3D" id="3.40.50.10070">
    <property type="entry name" value="TolB, N-terminal domain"/>
    <property type="match status" value="1"/>
</dbReference>
<evidence type="ECO:0000313" key="2">
    <source>
        <dbReference type="EMBL" id="BAB48491.1"/>
    </source>
</evidence>
<dbReference type="eggNOG" id="COG2114">
    <property type="taxonomic scope" value="Bacteria"/>
</dbReference>
<dbReference type="GO" id="GO:0004016">
    <property type="term" value="F:adenylate cyclase activity"/>
    <property type="evidence" value="ECO:0007669"/>
    <property type="project" value="UniProtKB-ARBA"/>
</dbReference>
<dbReference type="GO" id="GO:0035556">
    <property type="term" value="P:intracellular signal transduction"/>
    <property type="evidence" value="ECO:0007669"/>
    <property type="project" value="InterPro"/>
</dbReference>
<feature type="domain" description="Guanylate cyclase" evidence="1">
    <location>
        <begin position="10"/>
        <end position="125"/>
    </location>
</feature>
<reference evidence="2 3" key="1">
    <citation type="journal article" date="2000" name="DNA Res.">
        <title>Complete genome structure of the nitrogen-fixing symbiotic bacterium Mesorhizobium loti.</title>
        <authorList>
            <person name="Kaneko T."/>
            <person name="Nakamura Y."/>
            <person name="Sato S."/>
            <person name="Asamizu E."/>
            <person name="Kato T."/>
            <person name="Sasamoto S."/>
            <person name="Watanabe A."/>
            <person name="Idesawa K."/>
            <person name="Ishikawa A."/>
            <person name="Kawashima K."/>
            <person name="Kimura T."/>
            <person name="Kishida Y."/>
            <person name="Kiyokawa C."/>
            <person name="Kohara M."/>
            <person name="Matsumoto M."/>
            <person name="Matsuno A."/>
            <person name="Mochizuki Y."/>
            <person name="Nakayama S."/>
            <person name="Nakazaki N."/>
            <person name="Shimpo S."/>
            <person name="Sugimoto M."/>
            <person name="Takeuchi C."/>
            <person name="Yamada M."/>
            <person name="Tabata S."/>
        </authorList>
    </citation>
    <scope>NUCLEOTIDE SEQUENCE [LARGE SCALE GENOMIC DNA]</scope>
    <source>
        <strain evidence="3">LMG 29417 / CECT 9101 / MAFF 303099</strain>
    </source>
</reference>
<protein>
    <submittedName>
        <fullName evidence="2">Adenylate cyclase</fullName>
    </submittedName>
</protein>
<dbReference type="InterPro" id="IPR050697">
    <property type="entry name" value="Adenylyl/Guanylyl_Cyclase_3/4"/>
</dbReference>
<dbReference type="Gene3D" id="3.30.70.1230">
    <property type="entry name" value="Nucleotide cyclase"/>
    <property type="match status" value="1"/>
</dbReference>
<dbReference type="InterPro" id="IPR001054">
    <property type="entry name" value="A/G_cyclase"/>
</dbReference>
<dbReference type="InterPro" id="IPR029787">
    <property type="entry name" value="Nucleotide_cyclase"/>
</dbReference>
<accession>Q98LH2</accession>
<dbReference type="RefSeq" id="WP_010909845.1">
    <property type="nucleotide sequence ID" value="NC_002678.2"/>
</dbReference>
<dbReference type="SUPFAM" id="SSF55073">
    <property type="entry name" value="Nucleotide cyclase"/>
    <property type="match status" value="1"/>
</dbReference>
<evidence type="ECO:0000259" key="1">
    <source>
        <dbReference type="PROSITE" id="PS50125"/>
    </source>
</evidence>
<dbReference type="AlphaFoldDB" id="Q98LH2"/>
<dbReference type="GO" id="GO:0006171">
    <property type="term" value="P:cAMP biosynthetic process"/>
    <property type="evidence" value="ECO:0007669"/>
    <property type="project" value="TreeGrafter"/>
</dbReference>
<dbReference type="SUPFAM" id="SSF48452">
    <property type="entry name" value="TPR-like"/>
    <property type="match status" value="1"/>
</dbReference>
<name>Q98LH2_RHILO</name>
<gene>
    <name evidence="2" type="ordered locus">mlr1023</name>
</gene>
<dbReference type="eggNOG" id="COG5616">
    <property type="taxonomic scope" value="Bacteria"/>
</dbReference>
<dbReference type="KEGG" id="mlo:mlr1023"/>
<dbReference type="PATRIC" id="fig|266835.9.peg.825"/>
<evidence type="ECO:0000313" key="3">
    <source>
        <dbReference type="Proteomes" id="UP000000552"/>
    </source>
</evidence>
<organism evidence="2 3">
    <name type="scientific">Mesorhizobium japonicum (strain LMG 29417 / CECT 9101 / MAFF 303099)</name>
    <name type="common">Mesorhizobium loti (strain MAFF 303099)</name>
    <dbReference type="NCBI Taxonomy" id="266835"/>
    <lineage>
        <taxon>Bacteria</taxon>
        <taxon>Pseudomonadati</taxon>
        <taxon>Pseudomonadota</taxon>
        <taxon>Alphaproteobacteria</taxon>
        <taxon>Hyphomicrobiales</taxon>
        <taxon>Phyllobacteriaceae</taxon>
        <taxon>Mesorhizobium</taxon>
    </lineage>
</organism>
<proteinExistence type="predicted"/>
<dbReference type="PANTHER" id="PTHR43081:SF19">
    <property type="entry name" value="PH-SENSITIVE ADENYLATE CYCLASE RV1264"/>
    <property type="match status" value="1"/>
</dbReference>
<dbReference type="InterPro" id="IPR011990">
    <property type="entry name" value="TPR-like_helical_dom_sf"/>
</dbReference>
<dbReference type="HOGENOM" id="CLU_019981_0_0_5"/>
<sequence>MARPERKLVAVLAADVAGYSRLMGADEAGTLFHLKALRAEVIDPKIAQFRGRLVGTAGDSMLIEFPSAVDALQFAVETQERITLRNTDLPSERRMAFRMGINAGEVILDETTIYGDCVNVAARLEKVSEPGGVVIGRSVYDQVSGKLPYEFIDLGDHTMKNIAGAVRAYRVGTGEQAQEGPVAIASANDLPLPFKPSVAVLPFANMSADPEQEYFSDGITEDLITELSRSQSLFVIARNSSFVFKGRSVNTTEVGRKLGVRYVVEGSVRKAGARVRITAQLIEASSGNHVWAERYDRSIDDLFAVQDEVTERIAWALVGKVGTAEIARARQTKTSLGAYDAFLRGMEAAHRFTEDDTIAAIEFFKLALRGQPDSARGHACLADAYATLSAFRADGGLKALAMQSALRAIELGDASGLAEAVVAALYAWKGDFEAAETHGQRALVLGPTNALALNWVGYISLWDGQLARAREIGERLQRLNPLEDRDIHELLAFTHYLLGDYEASLRSFRRWDNNNYDRGFANLAACLGQLGRAEEARSAWGRCLQCKPGFTLSDYKRDSPYRRQEDLEHWLEGLRKAGIAD</sequence>
<dbReference type="Proteomes" id="UP000000552">
    <property type="component" value="Chromosome"/>
</dbReference>
<dbReference type="PANTHER" id="PTHR43081">
    <property type="entry name" value="ADENYLATE CYCLASE, TERMINAL-DIFFERENTIATION SPECIFIC-RELATED"/>
    <property type="match status" value="1"/>
</dbReference>
<dbReference type="Gene3D" id="1.25.40.10">
    <property type="entry name" value="Tetratricopeptide repeat domain"/>
    <property type="match status" value="2"/>
</dbReference>